<evidence type="ECO:0000313" key="4">
    <source>
        <dbReference type="Proteomes" id="UP000655225"/>
    </source>
</evidence>
<dbReference type="InterPro" id="IPR013087">
    <property type="entry name" value="Znf_C2H2_type"/>
</dbReference>
<keyword evidence="1" id="KW-0479">Metal-binding</keyword>
<dbReference type="GO" id="GO:0000976">
    <property type="term" value="F:transcription cis-regulatory region binding"/>
    <property type="evidence" value="ECO:0007669"/>
    <property type="project" value="TreeGrafter"/>
</dbReference>
<dbReference type="InterPro" id="IPR036236">
    <property type="entry name" value="Znf_C2H2_sf"/>
</dbReference>
<dbReference type="SUPFAM" id="SSF57667">
    <property type="entry name" value="beta-beta-alpha zinc fingers"/>
    <property type="match status" value="1"/>
</dbReference>
<dbReference type="GO" id="GO:0009740">
    <property type="term" value="P:gibberellic acid mediated signaling pathway"/>
    <property type="evidence" value="ECO:0007669"/>
    <property type="project" value="TreeGrafter"/>
</dbReference>
<evidence type="ECO:0000256" key="1">
    <source>
        <dbReference type="PROSITE-ProRule" id="PRU00042"/>
    </source>
</evidence>
<dbReference type="AlphaFoldDB" id="A0A834ZSX3"/>
<comment type="caution">
    <text evidence="3">The sequence shown here is derived from an EMBL/GenBank/DDBJ whole genome shotgun (WGS) entry which is preliminary data.</text>
</comment>
<dbReference type="PANTHER" id="PTHR46353:SF5">
    <property type="entry name" value="ZINC FINGER PROTEIN 5"/>
    <property type="match status" value="1"/>
</dbReference>
<evidence type="ECO:0000259" key="2">
    <source>
        <dbReference type="PROSITE" id="PS50157"/>
    </source>
</evidence>
<dbReference type="InterPro" id="IPR044299">
    <property type="entry name" value="GIS3/ZFP5/ZFP6"/>
</dbReference>
<dbReference type="EMBL" id="JABCRI010000004">
    <property type="protein sequence ID" value="KAF8407962.1"/>
    <property type="molecule type" value="Genomic_DNA"/>
</dbReference>
<dbReference type="Gene3D" id="3.30.160.60">
    <property type="entry name" value="Classic Zinc Finger"/>
    <property type="match status" value="1"/>
</dbReference>
<keyword evidence="1" id="KW-0863">Zinc-finger</keyword>
<reference evidence="3 4" key="1">
    <citation type="submission" date="2020-04" db="EMBL/GenBank/DDBJ databases">
        <title>Plant Genome Project.</title>
        <authorList>
            <person name="Zhang R.-G."/>
        </authorList>
    </citation>
    <scope>NUCLEOTIDE SEQUENCE [LARGE SCALE GENOMIC DNA]</scope>
    <source>
        <strain evidence="3">YNK0</strain>
        <tissue evidence="3">Leaf</tissue>
    </source>
</reference>
<protein>
    <recommendedName>
        <fullName evidence="2">C2H2-type domain-containing protein</fullName>
    </recommendedName>
</protein>
<dbReference type="Proteomes" id="UP000655225">
    <property type="component" value="Unassembled WGS sequence"/>
</dbReference>
<dbReference type="OrthoDB" id="1939583at2759"/>
<proteinExistence type="predicted"/>
<accession>A0A834ZSX3</accession>
<dbReference type="GO" id="GO:0003700">
    <property type="term" value="F:DNA-binding transcription factor activity"/>
    <property type="evidence" value="ECO:0007669"/>
    <property type="project" value="TreeGrafter"/>
</dbReference>
<dbReference type="PANTHER" id="PTHR46353">
    <property type="entry name" value="ZINC FINGER PROTEIN 5"/>
    <property type="match status" value="1"/>
</dbReference>
<dbReference type="GO" id="GO:0005634">
    <property type="term" value="C:nucleus"/>
    <property type="evidence" value="ECO:0007669"/>
    <property type="project" value="TreeGrafter"/>
</dbReference>
<dbReference type="GO" id="GO:0009736">
    <property type="term" value="P:cytokinin-activated signaling pathway"/>
    <property type="evidence" value="ECO:0007669"/>
    <property type="project" value="TreeGrafter"/>
</dbReference>
<sequence length="500" mass="57288">MEKNVLEQDVPASNLLSPRWEEDDGFCIKNRVEEKKLRLFGFELYPYMNDERSLKEPEEGDENVKSSNTVSREKIVKVRRPRSELEDKKYECQFCFKEFSNSQAFGGHQNAHKKERLKKKRLQLQAGKASINYYLQHSQNHPGFSYHPSSPWFYDPSCYIPEFSFYKESQISFNPFDQKPYLKGSHVSNSYASPLHAPFQSNPSMFSLTQTDGSNKNRPGIIKPPHLPVSKQSYSGLNAYQASGCELSNIWEYGVDCEVEARIVAKPRVRRRFTVYHVMINNGRRRDFDAVHGLPGIPPSPSQDAASYGLIKWLVREDGTKETICHSRSGQLDINANKSSFRICTVYRFSIRRLKVEDRFKEYGADCEVEARVVAEPRVRQRFAVYHVLINSGGGRDFDAVHGLPVQDLWLKDLMVSIFTNSGLNVYQAGGCELSNIWEYGADCKVEARVVAKPRVRQRFTVYHVLIKNGRERDFDVVHGLPGIPSSLGQDVASYGLIKW</sequence>
<organism evidence="3 4">
    <name type="scientific">Tetracentron sinense</name>
    <name type="common">Spur-leaf</name>
    <dbReference type="NCBI Taxonomy" id="13715"/>
    <lineage>
        <taxon>Eukaryota</taxon>
        <taxon>Viridiplantae</taxon>
        <taxon>Streptophyta</taxon>
        <taxon>Embryophyta</taxon>
        <taxon>Tracheophyta</taxon>
        <taxon>Spermatophyta</taxon>
        <taxon>Magnoliopsida</taxon>
        <taxon>Trochodendrales</taxon>
        <taxon>Trochodendraceae</taxon>
        <taxon>Tetracentron</taxon>
    </lineage>
</organism>
<keyword evidence="1" id="KW-0862">Zinc</keyword>
<feature type="domain" description="C2H2-type" evidence="2">
    <location>
        <begin position="90"/>
        <end position="117"/>
    </location>
</feature>
<dbReference type="PROSITE" id="PS00028">
    <property type="entry name" value="ZINC_FINGER_C2H2_1"/>
    <property type="match status" value="1"/>
</dbReference>
<dbReference type="PROSITE" id="PS50157">
    <property type="entry name" value="ZINC_FINGER_C2H2_2"/>
    <property type="match status" value="1"/>
</dbReference>
<evidence type="ECO:0000313" key="3">
    <source>
        <dbReference type="EMBL" id="KAF8407962.1"/>
    </source>
</evidence>
<name>A0A834ZSX3_TETSI</name>
<dbReference type="GO" id="GO:0008270">
    <property type="term" value="F:zinc ion binding"/>
    <property type="evidence" value="ECO:0007669"/>
    <property type="project" value="UniProtKB-KW"/>
</dbReference>
<dbReference type="GO" id="GO:0010090">
    <property type="term" value="P:trichome morphogenesis"/>
    <property type="evidence" value="ECO:0007669"/>
    <property type="project" value="InterPro"/>
</dbReference>
<keyword evidence="4" id="KW-1185">Reference proteome</keyword>
<gene>
    <name evidence="3" type="ORF">HHK36_007102</name>
</gene>